<dbReference type="EMBL" id="JAPWGY010000002">
    <property type="protein sequence ID" value="MCZ4280246.1"/>
    <property type="molecule type" value="Genomic_DNA"/>
</dbReference>
<name>A0ABT4LIR0_9PROT</name>
<dbReference type="RefSeq" id="WP_269422456.1">
    <property type="nucleotide sequence ID" value="NZ_JAPWGY010000002.1"/>
</dbReference>
<feature type="DNA-binding region" description="H-T-H motif" evidence="2">
    <location>
        <begin position="41"/>
        <end position="60"/>
    </location>
</feature>
<evidence type="ECO:0000256" key="1">
    <source>
        <dbReference type="ARBA" id="ARBA00023125"/>
    </source>
</evidence>
<evidence type="ECO:0000313" key="4">
    <source>
        <dbReference type="EMBL" id="MCZ4280246.1"/>
    </source>
</evidence>
<gene>
    <name evidence="4" type="ORF">O4H49_05630</name>
</gene>
<dbReference type="PANTHER" id="PTHR30328">
    <property type="entry name" value="TRANSCRIPTIONAL REPRESSOR"/>
    <property type="match status" value="1"/>
</dbReference>
<proteinExistence type="predicted"/>
<reference evidence="4" key="1">
    <citation type="submission" date="2022-12" db="EMBL/GenBank/DDBJ databases">
        <title>Bacterial isolates from different developmental stages of Nematostella vectensis.</title>
        <authorList>
            <person name="Fraune S."/>
        </authorList>
    </citation>
    <scope>NUCLEOTIDE SEQUENCE</scope>
    <source>
        <strain evidence="4">G21630-S1</strain>
    </source>
</reference>
<dbReference type="InterPro" id="IPR013573">
    <property type="entry name" value="Tscrpt_reg_YcdC_C"/>
</dbReference>
<dbReference type="Pfam" id="PF08362">
    <property type="entry name" value="TetR_C_3"/>
    <property type="match status" value="1"/>
</dbReference>
<dbReference type="InterPro" id="IPR009057">
    <property type="entry name" value="Homeodomain-like_sf"/>
</dbReference>
<dbReference type="Gene3D" id="1.10.10.60">
    <property type="entry name" value="Homeodomain-like"/>
    <property type="match status" value="1"/>
</dbReference>
<dbReference type="InterPro" id="IPR036271">
    <property type="entry name" value="Tet_transcr_reg_TetR-rel_C_sf"/>
</dbReference>
<protein>
    <submittedName>
        <fullName evidence="4">TetR/AcrR family transcriptional regulator</fullName>
    </submittedName>
</protein>
<dbReference type="SUPFAM" id="SSF48498">
    <property type="entry name" value="Tetracyclin repressor-like, C-terminal domain"/>
    <property type="match status" value="1"/>
</dbReference>
<dbReference type="InterPro" id="IPR050109">
    <property type="entry name" value="HTH-type_TetR-like_transc_reg"/>
</dbReference>
<comment type="caution">
    <text evidence="4">The sequence shown here is derived from an EMBL/GenBank/DDBJ whole genome shotgun (WGS) entry which is preliminary data.</text>
</comment>
<keyword evidence="1 2" id="KW-0238">DNA-binding</keyword>
<dbReference type="InterPro" id="IPR001647">
    <property type="entry name" value="HTH_TetR"/>
</dbReference>
<sequence length="236" mass="27130">MKKSERVKKTTAKAGIRQENEKIILKAAESVFAEYGFRGATTSMIAEQANIPKANLHYYFPTKEALYRQVVDNIFNIWLQAADSFDDCDDPVEALSRYIEKKMDISRDNPMGSKVWANEIIQRAPVIQDYLETTLKDWTESRAVIIRRWIAQGKINPIDPQYLLYMIWSTTQHYADFNHQIETLNGGTPLSDAQYRVAKDNVIEIILTGIGAVQRRRNSLLQDNSPKDQQEKSDRA</sequence>
<dbReference type="PROSITE" id="PS50977">
    <property type="entry name" value="HTH_TETR_2"/>
    <property type="match status" value="1"/>
</dbReference>
<dbReference type="PANTHER" id="PTHR30328:SF54">
    <property type="entry name" value="HTH-TYPE TRANSCRIPTIONAL REPRESSOR SCO4008"/>
    <property type="match status" value="1"/>
</dbReference>
<organism evidence="4 5">
    <name type="scientific">Kiloniella laminariae</name>
    <dbReference type="NCBI Taxonomy" id="454162"/>
    <lineage>
        <taxon>Bacteria</taxon>
        <taxon>Pseudomonadati</taxon>
        <taxon>Pseudomonadota</taxon>
        <taxon>Alphaproteobacteria</taxon>
        <taxon>Rhodospirillales</taxon>
        <taxon>Kiloniellaceae</taxon>
        <taxon>Kiloniella</taxon>
    </lineage>
</organism>
<evidence type="ECO:0000259" key="3">
    <source>
        <dbReference type="PROSITE" id="PS50977"/>
    </source>
</evidence>
<dbReference type="Gene3D" id="1.10.357.10">
    <property type="entry name" value="Tetracycline Repressor, domain 2"/>
    <property type="match status" value="1"/>
</dbReference>
<dbReference type="PRINTS" id="PR00455">
    <property type="entry name" value="HTHTETR"/>
</dbReference>
<dbReference type="Proteomes" id="UP001069802">
    <property type="component" value="Unassembled WGS sequence"/>
</dbReference>
<dbReference type="SUPFAM" id="SSF46689">
    <property type="entry name" value="Homeodomain-like"/>
    <property type="match status" value="1"/>
</dbReference>
<feature type="domain" description="HTH tetR-type" evidence="3">
    <location>
        <begin position="18"/>
        <end position="78"/>
    </location>
</feature>
<keyword evidence="5" id="KW-1185">Reference proteome</keyword>
<accession>A0ABT4LIR0</accession>
<evidence type="ECO:0000256" key="2">
    <source>
        <dbReference type="PROSITE-ProRule" id="PRU00335"/>
    </source>
</evidence>
<dbReference type="Pfam" id="PF00440">
    <property type="entry name" value="TetR_N"/>
    <property type="match status" value="1"/>
</dbReference>
<evidence type="ECO:0000313" key="5">
    <source>
        <dbReference type="Proteomes" id="UP001069802"/>
    </source>
</evidence>